<dbReference type="Proteomes" id="UP000601435">
    <property type="component" value="Unassembled WGS sequence"/>
</dbReference>
<dbReference type="OrthoDB" id="410106at2759"/>
<accession>A0A812X280</accession>
<dbReference type="SUPFAM" id="SSF51197">
    <property type="entry name" value="Clavaminate synthase-like"/>
    <property type="match status" value="1"/>
</dbReference>
<name>A0A812X280_9DINO</name>
<protein>
    <submittedName>
        <fullName evidence="1">Uncharacterized protein</fullName>
    </submittedName>
</protein>
<evidence type="ECO:0000313" key="1">
    <source>
        <dbReference type="EMBL" id="CAE7703719.1"/>
    </source>
</evidence>
<organism evidence="1 2">
    <name type="scientific">Symbiodinium necroappetens</name>
    <dbReference type="NCBI Taxonomy" id="1628268"/>
    <lineage>
        <taxon>Eukaryota</taxon>
        <taxon>Sar</taxon>
        <taxon>Alveolata</taxon>
        <taxon>Dinophyceae</taxon>
        <taxon>Suessiales</taxon>
        <taxon>Symbiodiniaceae</taxon>
        <taxon>Symbiodinium</taxon>
    </lineage>
</organism>
<sequence>NYKFSCAKISEESRELFSKEGVVVLREVFDPEVIEELAAEVKCRMRPKTTAEDWALSAQNVWMDSEVFAQLVLHKDSPLGCLAAQLIPNASAIRYAHETVTLLQEGQNGSTDWSTDAIPSNLRDEDPEDVPLIRFFLPLGPQNLSNITGGSLKIIPLSAYTKLRNFFPPCFEGRADAEMKATGELKGDCMVAHQLAFAPQLAMGDILLYSPLIPHVTQQMLTGSRLALQGSLYEPNLLVPWVRDMPPPKYVDPVRFNIQGSMRYDIFCLEQAACWDREAQQCHHNVNWQSAATQGISEEPTACFPQVYPHPVESEVATRFSNGLWNPMGPSAVRSRWILYSFPVVKASMAPMHGLLDWWHRFL</sequence>
<dbReference type="EMBL" id="CAJNJA010035186">
    <property type="protein sequence ID" value="CAE7703719.1"/>
    <property type="molecule type" value="Genomic_DNA"/>
</dbReference>
<dbReference type="Gene3D" id="2.60.120.620">
    <property type="entry name" value="q2cbj1_9rhob like domain"/>
    <property type="match status" value="1"/>
</dbReference>
<feature type="non-terminal residue" evidence="1">
    <location>
        <position position="363"/>
    </location>
</feature>
<proteinExistence type="predicted"/>
<gene>
    <name evidence="1" type="ORF">SNEC2469_LOCUS20274</name>
</gene>
<comment type="caution">
    <text evidence="1">The sequence shown here is derived from an EMBL/GenBank/DDBJ whole genome shotgun (WGS) entry which is preliminary data.</text>
</comment>
<reference evidence="1" key="1">
    <citation type="submission" date="2021-02" db="EMBL/GenBank/DDBJ databases">
        <authorList>
            <person name="Dougan E. K."/>
            <person name="Rhodes N."/>
            <person name="Thang M."/>
            <person name="Chan C."/>
        </authorList>
    </citation>
    <scope>NUCLEOTIDE SEQUENCE</scope>
</reference>
<evidence type="ECO:0000313" key="2">
    <source>
        <dbReference type="Proteomes" id="UP000601435"/>
    </source>
</evidence>
<dbReference type="AlphaFoldDB" id="A0A812X280"/>
<keyword evidence="2" id="KW-1185">Reference proteome</keyword>